<dbReference type="GO" id="GO:0009166">
    <property type="term" value="P:nucleotide catabolic process"/>
    <property type="evidence" value="ECO:0007669"/>
    <property type="project" value="InterPro"/>
</dbReference>
<dbReference type="InterPro" id="IPR047971">
    <property type="entry name" value="ExeM-like"/>
</dbReference>
<feature type="domain" description="LTD" evidence="5">
    <location>
        <begin position="12"/>
        <end position="159"/>
    </location>
</feature>
<dbReference type="PANTHER" id="PTHR42834">
    <property type="entry name" value="ENDONUCLEASE/EXONUCLEASE/PHOSPHATASE FAMILY PROTEIN (AFU_ORTHOLOGUE AFUA_3G09210)"/>
    <property type="match status" value="1"/>
</dbReference>
<dbReference type="SMART" id="SM00495">
    <property type="entry name" value="ChtBD3"/>
    <property type="match status" value="2"/>
</dbReference>
<keyword evidence="2" id="KW-0378">Hydrolase</keyword>
<protein>
    <submittedName>
        <fullName evidence="6">5'-nucleotidase</fullName>
    </submittedName>
</protein>
<gene>
    <name evidence="6" type="ORF">CLV28_0833</name>
</gene>
<dbReference type="InterPro" id="IPR036907">
    <property type="entry name" value="5'-Nucleotdase_C_sf"/>
</dbReference>
<dbReference type="InterPro" id="IPR036691">
    <property type="entry name" value="Endo/exonu/phosph_ase_sf"/>
</dbReference>
<dbReference type="InterPro" id="IPR008334">
    <property type="entry name" value="5'-Nucleotdase_C"/>
</dbReference>
<dbReference type="InterPro" id="IPR004843">
    <property type="entry name" value="Calcineurin-like_PHP"/>
</dbReference>
<evidence type="ECO:0000256" key="3">
    <source>
        <dbReference type="SAM" id="MobiDB-lite"/>
    </source>
</evidence>
<accession>A0A2M9D0U7</accession>
<sequence>MASCAALALAVPTAGAALGATPAPGDPDGAHVVISEAYLVGGSAGQPFTNKFVELYNPTGSAVDLSSWSVQYKSSSGASFSGITRLSGSIPAGGHYLVQQGSNGAAGAALPTPDAVGATSLGGSSGVVALVASQTLVANPAKGSHTADPAFVDLLGYGAADVFEVAPGPAGQGTGTVGALERTAFGNDNSADFTFSAEVTPENSAGDGTDPDPEPTQTATPTPTQTTTPGDVVPIAQIQGSGERSPLVGQTVTTRGVVTAAYPTGGLNGVTIQTEGTGGDLDLAEHTASDAIFVYSSAAAAALEIGDHVEVTGKISEYDSKETSTSPANGSLTEISPAAGGWTVLAEPAEAVKPATVTWPASDAQRESLEEMLLAPQGDFTVTDNYSTNYYGSIGLAAGSSPLVQPTSVGRPGSAEATAAAADNAARAIVLDDGATTNFNSTKTAPLPYLTKDAPVRVGAAVTFTTPVVLDQRYGTWNLQPLAALTPAVAGTVQPATFEDTREAQPEDVGGDLTVGTFNVLNYFTTTGDELTGCTSYKDRFGNPVTVSGGCDARGAWDAENLDRQETKIVAAISALGADVVSLEEIENSAAFGKDRDTALGDLVDALNAADGAGTWAFVASPDALPSSEDVIRTAFVYRTATAEPVGDSTILVDDPAFDNAREPLAQTFRPAGGTAAQDVVVIANHFKSKGSGSGADADQGDGQGASNASRVAQATALTAFADDVAAAAGTEKVLLVGDFNSYAQEDPMVVLHEAGYTDLGATTGKETYQFDGMVGSLDHVLASPAATAAVAGTDVWNINSVEPIANEYSRYDYNVVNLYDETPFRSSDHDPILVGLDLAADTTTTIDLVSINDFHGRIQPYSNDGTTNPTLGFAGTVEALKAQNPDGTAFVSAGDNIGASLFASSLQQDQPTIDVLNALGLATSAVGNHEFDQGFSDLTGRVTDAADWSYLGANVYEKGTTTPALPEFDVIDVDGVQVGFVGVVTQETPTLVTPAGIADLDFGDPVDALNRVTDDLLDGDDANGEADVVVALVHEGAGAGTPDGASIDDEVAAGGAFAELVEDTDPRVAAFFTGHTHKQYAWDAPITGTDRTRPVVQTGSYGEYVGHISLTVDTASGDVVDHTAENVAASKAPWSQLVASYPVVGEVKTIVDDALAEAAVIGSKPVGSVSADITTAFTGGKYVDGVYQGPGPAASTGRDDRMSESTLGNLVANSLRETLADPDRGGADFGVVNPGGLRNELFYAPDGTVTFAEANAVLPFVNNLWTVTLTGEQVVEMLEQQWQTNADGTRPSRPYLALGLSDNVSYTVDTADGTAAPGGHVTSVTIDGEPIDPAGEYRVATFSFLATGGDNFRVFTQGTDAKDSGLVDRDAWMAYLGDNPDLAPSFARTRAVVPELPGDVEAGGTTSVTVSSLDLTSIGSPANTGVSGYLVARDDAFDADAPGQPVGTAPVTSGSATLDVTVPTGTAAGEYDLWVVASPSGTTVRVPLTVTAPVVVDTYQPGTVYVAGDEVVYQGVVYRALWWTQGTTPGSTSWGAWVEVGPADGSVPVCGVAWTSSMVYTGGEVVSHDGHRWSASWWTRNQEPGASPWGPWKDLGACPTA</sequence>
<feature type="region of interest" description="Disordered" evidence="3">
    <location>
        <begin position="199"/>
        <end position="231"/>
    </location>
</feature>
<dbReference type="InterPro" id="IPR006179">
    <property type="entry name" value="5_nucleotidase/apyrase"/>
</dbReference>
<evidence type="ECO:0000256" key="4">
    <source>
        <dbReference type="SAM" id="SignalP"/>
    </source>
</evidence>
<dbReference type="Pfam" id="PF00932">
    <property type="entry name" value="LTD"/>
    <property type="match status" value="1"/>
</dbReference>
<dbReference type="SUPFAM" id="SSF56219">
    <property type="entry name" value="DNase I-like"/>
    <property type="match status" value="1"/>
</dbReference>
<keyword evidence="1 4" id="KW-0732">Signal</keyword>
<dbReference type="Pfam" id="PF02872">
    <property type="entry name" value="5_nucleotid_C"/>
    <property type="match status" value="1"/>
</dbReference>
<evidence type="ECO:0000256" key="2">
    <source>
        <dbReference type="ARBA" id="ARBA00022801"/>
    </source>
</evidence>
<dbReference type="GO" id="GO:0004553">
    <property type="term" value="F:hydrolase activity, hydrolyzing O-glycosyl compounds"/>
    <property type="evidence" value="ECO:0007669"/>
    <property type="project" value="InterPro"/>
</dbReference>
<feature type="chain" id="PRO_5039652222" evidence="4">
    <location>
        <begin position="17"/>
        <end position="1602"/>
    </location>
</feature>
<dbReference type="CDD" id="cd12215">
    <property type="entry name" value="ChiC_BD"/>
    <property type="match status" value="2"/>
</dbReference>
<dbReference type="InterPro" id="IPR029052">
    <property type="entry name" value="Metallo-depent_PP-like"/>
</dbReference>
<dbReference type="GO" id="GO:0030246">
    <property type="term" value="F:carbohydrate binding"/>
    <property type="evidence" value="ECO:0007669"/>
    <property type="project" value="InterPro"/>
</dbReference>
<keyword evidence="7" id="KW-1185">Reference proteome</keyword>
<feature type="compositionally biased region" description="Low complexity" evidence="3">
    <location>
        <begin position="215"/>
        <end position="229"/>
    </location>
</feature>
<comment type="caution">
    <text evidence="6">The sequence shown here is derived from an EMBL/GenBank/DDBJ whole genome shotgun (WGS) entry which is preliminary data.</text>
</comment>
<feature type="signal peptide" evidence="4">
    <location>
        <begin position="1"/>
        <end position="16"/>
    </location>
</feature>
<evidence type="ECO:0000313" key="7">
    <source>
        <dbReference type="Proteomes" id="UP000231693"/>
    </source>
</evidence>
<dbReference type="PANTHER" id="PTHR42834:SF1">
    <property type="entry name" value="ENDONUCLEASE_EXONUCLEASE_PHOSPHATASE FAMILY PROTEIN (AFU_ORTHOLOGUE AFUA_3G09210)"/>
    <property type="match status" value="1"/>
</dbReference>
<dbReference type="RefSeq" id="WP_239073131.1">
    <property type="nucleotide sequence ID" value="NZ_BOOX01000003.1"/>
</dbReference>
<dbReference type="SUPFAM" id="SSF56300">
    <property type="entry name" value="Metallo-dependent phosphatases"/>
    <property type="match status" value="1"/>
</dbReference>
<dbReference type="Gene3D" id="2.10.10.20">
    <property type="entry name" value="Carbohydrate-binding module superfamily 5/12"/>
    <property type="match status" value="2"/>
</dbReference>
<dbReference type="EMBL" id="PGFE01000001">
    <property type="protein sequence ID" value="PJJ77608.1"/>
    <property type="molecule type" value="Genomic_DNA"/>
</dbReference>
<dbReference type="CDD" id="cd10283">
    <property type="entry name" value="MnuA_DNase1-like"/>
    <property type="match status" value="1"/>
</dbReference>
<dbReference type="Pfam" id="PF03372">
    <property type="entry name" value="Exo_endo_phos"/>
    <property type="match status" value="1"/>
</dbReference>
<dbReference type="GO" id="GO:0005975">
    <property type="term" value="P:carbohydrate metabolic process"/>
    <property type="evidence" value="ECO:0007669"/>
    <property type="project" value="InterPro"/>
</dbReference>
<dbReference type="CDD" id="cd04486">
    <property type="entry name" value="YhcR_OBF_like"/>
    <property type="match status" value="1"/>
</dbReference>
<dbReference type="InterPro" id="IPR001322">
    <property type="entry name" value="Lamin_tail_dom"/>
</dbReference>
<evidence type="ECO:0000313" key="6">
    <source>
        <dbReference type="EMBL" id="PJJ77608.1"/>
    </source>
</evidence>
<dbReference type="Gene3D" id="3.90.780.10">
    <property type="entry name" value="5'-Nucleotidase, C-terminal domain"/>
    <property type="match status" value="1"/>
</dbReference>
<dbReference type="Pfam" id="PF00149">
    <property type="entry name" value="Metallophos"/>
    <property type="match status" value="1"/>
</dbReference>
<dbReference type="InterPro" id="IPR005135">
    <property type="entry name" value="Endo/exonuclease/phosphatase"/>
</dbReference>
<dbReference type="Pfam" id="PF02839">
    <property type="entry name" value="CBM_5_12"/>
    <property type="match status" value="2"/>
</dbReference>
<evidence type="ECO:0000259" key="5">
    <source>
        <dbReference type="PROSITE" id="PS51841"/>
    </source>
</evidence>
<dbReference type="SUPFAM" id="SSF55816">
    <property type="entry name" value="5'-nucleotidase (syn. UDP-sugar hydrolase), C-terminal domain"/>
    <property type="match status" value="1"/>
</dbReference>
<dbReference type="Gene3D" id="3.60.10.10">
    <property type="entry name" value="Endonuclease/exonuclease/phosphatase"/>
    <property type="match status" value="1"/>
</dbReference>
<dbReference type="GO" id="GO:0005576">
    <property type="term" value="C:extracellular region"/>
    <property type="evidence" value="ECO:0007669"/>
    <property type="project" value="InterPro"/>
</dbReference>
<dbReference type="PRINTS" id="PR01607">
    <property type="entry name" value="APYRASEFAMLY"/>
</dbReference>
<dbReference type="InterPro" id="IPR003610">
    <property type="entry name" value="CBM5/12"/>
</dbReference>
<name>A0A2M9D0U7_9CELL</name>
<evidence type="ECO:0000256" key="1">
    <source>
        <dbReference type="ARBA" id="ARBA00022729"/>
    </source>
</evidence>
<dbReference type="NCBIfam" id="NF033681">
    <property type="entry name" value="ExeM_NucH_DNase"/>
    <property type="match status" value="1"/>
</dbReference>
<dbReference type="InterPro" id="IPR036573">
    <property type="entry name" value="CBM_sf_5/12"/>
</dbReference>
<reference evidence="6 7" key="1">
    <citation type="submission" date="2017-11" db="EMBL/GenBank/DDBJ databases">
        <title>Genomic Encyclopedia of Archaeal and Bacterial Type Strains, Phase II (KMG-II): From Individual Species to Whole Genera.</title>
        <authorList>
            <person name="Goeker M."/>
        </authorList>
    </citation>
    <scope>NUCLEOTIDE SEQUENCE [LARGE SCALE GENOMIC DNA]</scope>
    <source>
        <strain evidence="6 7">DSM 25478</strain>
    </source>
</reference>
<organism evidence="6 7">
    <name type="scientific">Sediminihabitans luteus</name>
    <dbReference type="NCBI Taxonomy" id="1138585"/>
    <lineage>
        <taxon>Bacteria</taxon>
        <taxon>Bacillati</taxon>
        <taxon>Actinomycetota</taxon>
        <taxon>Actinomycetes</taxon>
        <taxon>Micrococcales</taxon>
        <taxon>Cellulomonadaceae</taxon>
        <taxon>Sediminihabitans</taxon>
    </lineage>
</organism>
<dbReference type="Gene3D" id="3.60.21.10">
    <property type="match status" value="1"/>
</dbReference>
<proteinExistence type="predicted"/>
<dbReference type="Proteomes" id="UP000231693">
    <property type="component" value="Unassembled WGS sequence"/>
</dbReference>
<dbReference type="PROSITE" id="PS51841">
    <property type="entry name" value="LTD"/>
    <property type="match status" value="1"/>
</dbReference>
<dbReference type="SUPFAM" id="SSF51055">
    <property type="entry name" value="Carbohydrate binding domain"/>
    <property type="match status" value="2"/>
</dbReference>